<protein>
    <submittedName>
        <fullName evidence="1">Uncharacterized protein</fullName>
    </submittedName>
</protein>
<name>A0A0F9PM02_9ZZZZ</name>
<proteinExistence type="predicted"/>
<evidence type="ECO:0000313" key="1">
    <source>
        <dbReference type="EMBL" id="KKN02076.1"/>
    </source>
</evidence>
<sequence>MNDALYVGRSTTFNRVSIDMTTVGVGTWTLIWEYWNGSSWGTLTEISDDHDAGATSFTAGIGAFKTGELQTFAFVQPSDWATNTVNSQGPFFYVRARVSAFTSVTTQPLATKISCNMDFGLALDTSDSAQGDDYVPEYLSNHSTSRTNMVADLLGFTLLGMVARKNGLNLIYIDNAQGGNDFLYTSVAHNHYTSERSQGLIIPNKVIVVDVDPAVGTVTIEGSDEDTTSSAELGVIPVVLVVPGIVDGTAATLQAARAIKRALRDIQQGTVHAPMNCGQEIWDLVQVTDQRTGLSFTGRAVTILRTYIPASNVYNIYVQLGGAAAISTADYPTRIDLMNESERAATRAEMDARAALGFPPLTRRRIDQIVDERLAAMGLGFPEDEGIDLPPNANLTGQRAAVQLFRDIRTQAGEEGNFLSVSDAASEFITGLTEAMAALSANDNGASLAALNVRTGRAAALRRDRLNRQFEFEG</sequence>
<organism evidence="1">
    <name type="scientific">marine sediment metagenome</name>
    <dbReference type="NCBI Taxonomy" id="412755"/>
    <lineage>
        <taxon>unclassified sequences</taxon>
        <taxon>metagenomes</taxon>
        <taxon>ecological metagenomes</taxon>
    </lineage>
</organism>
<reference evidence="1" key="1">
    <citation type="journal article" date="2015" name="Nature">
        <title>Complex archaea that bridge the gap between prokaryotes and eukaryotes.</title>
        <authorList>
            <person name="Spang A."/>
            <person name="Saw J.H."/>
            <person name="Jorgensen S.L."/>
            <person name="Zaremba-Niedzwiedzka K."/>
            <person name="Martijn J."/>
            <person name="Lind A.E."/>
            <person name="van Eijk R."/>
            <person name="Schleper C."/>
            <person name="Guy L."/>
            <person name="Ettema T.J."/>
        </authorList>
    </citation>
    <scope>NUCLEOTIDE SEQUENCE</scope>
</reference>
<accession>A0A0F9PM02</accession>
<comment type="caution">
    <text evidence="1">The sequence shown here is derived from an EMBL/GenBank/DDBJ whole genome shotgun (WGS) entry which is preliminary data.</text>
</comment>
<dbReference type="EMBL" id="LAZR01005185">
    <property type="protein sequence ID" value="KKN02076.1"/>
    <property type="molecule type" value="Genomic_DNA"/>
</dbReference>
<gene>
    <name evidence="1" type="ORF">LCGC14_1121270</name>
</gene>
<dbReference type="AlphaFoldDB" id="A0A0F9PM02"/>